<name>A0AAD0SP42_9BACT</name>
<keyword evidence="1" id="KW-0732">Signal</keyword>
<feature type="signal peptide" evidence="1">
    <location>
        <begin position="1"/>
        <end position="17"/>
    </location>
</feature>
<evidence type="ECO:0000313" key="3">
    <source>
        <dbReference type="Proteomes" id="UP000263040"/>
    </source>
</evidence>
<gene>
    <name evidence="2" type="ORF">ASUIS_0557</name>
</gene>
<keyword evidence="3" id="KW-1185">Reference proteome</keyword>
<dbReference type="Proteomes" id="UP000263040">
    <property type="component" value="Chromosome"/>
</dbReference>
<organism evidence="2 3">
    <name type="scientific">Arcobacter suis CECT 7833</name>
    <dbReference type="NCBI Taxonomy" id="663365"/>
    <lineage>
        <taxon>Bacteria</taxon>
        <taxon>Pseudomonadati</taxon>
        <taxon>Campylobacterota</taxon>
        <taxon>Epsilonproteobacteria</taxon>
        <taxon>Campylobacterales</taxon>
        <taxon>Arcobacteraceae</taxon>
        <taxon>Arcobacter</taxon>
    </lineage>
</organism>
<evidence type="ECO:0000313" key="2">
    <source>
        <dbReference type="EMBL" id="AXX89063.1"/>
    </source>
</evidence>
<evidence type="ECO:0000256" key="1">
    <source>
        <dbReference type="SAM" id="SignalP"/>
    </source>
</evidence>
<dbReference type="RefSeq" id="WP_118885620.1">
    <property type="nucleotide sequence ID" value="NZ_CP032100.1"/>
</dbReference>
<evidence type="ECO:0008006" key="4">
    <source>
        <dbReference type="Google" id="ProtNLM"/>
    </source>
</evidence>
<proteinExistence type="predicted"/>
<dbReference type="AlphaFoldDB" id="A0AAD0SP42"/>
<dbReference type="KEGG" id="asui:ASUIS_0557"/>
<dbReference type="EMBL" id="CP032100">
    <property type="protein sequence ID" value="AXX89063.1"/>
    <property type="molecule type" value="Genomic_DNA"/>
</dbReference>
<protein>
    <recommendedName>
        <fullName evidence="4">FAD/FMN-containing dehydrogenase</fullName>
    </recommendedName>
</protein>
<accession>A0AAD0SP42</accession>
<reference evidence="2 3" key="1">
    <citation type="submission" date="2018-08" db="EMBL/GenBank/DDBJ databases">
        <title>Complete genome of the Arcobacter suis type strain LMG 26152.</title>
        <authorList>
            <person name="Miller W.G."/>
            <person name="Yee E."/>
            <person name="Bono J.L."/>
        </authorList>
    </citation>
    <scope>NUCLEOTIDE SEQUENCE [LARGE SCALE GENOMIC DNA]</scope>
    <source>
        <strain evidence="2 3">CECT 7833</strain>
    </source>
</reference>
<sequence>MLQKLILSMMVCIYANAGTLKIDDKISTFSLVNQFDKIHTITSEISMIIVTFQKETTNLVNDFLSSKNSDFLDRNNTIFINNISSIPSIVVKMFTIPKMRDYKYDILLIYNENNKKFIEEENKITVYFIQNGYIKDIKFISSIYELEGFFK</sequence>
<feature type="chain" id="PRO_5042296364" description="FAD/FMN-containing dehydrogenase" evidence="1">
    <location>
        <begin position="18"/>
        <end position="151"/>
    </location>
</feature>